<evidence type="ECO:0000313" key="1">
    <source>
        <dbReference type="EMBL" id="EHN68423.1"/>
    </source>
</evidence>
<dbReference type="RefSeq" id="WP_005423746.1">
    <property type="nucleotide sequence ID" value="NZ_CM001401.1"/>
</dbReference>
<dbReference type="PROSITE" id="PS51257">
    <property type="entry name" value="PROKAR_LIPOPROTEIN"/>
    <property type="match status" value="1"/>
</dbReference>
<dbReference type="Proteomes" id="UP000004521">
    <property type="component" value="Chromosome II"/>
</dbReference>
<dbReference type="AlphaFoldDB" id="A0AAV3ENU9"/>
<comment type="caution">
    <text evidence="1">The sequence shown here is derived from an EMBL/GenBank/DDBJ whole genome shotgun (WGS) entry which is preliminary data.</text>
</comment>
<sequence length="305" mass="33801">MNSHIKIVLFFCLFIVGCKSERIFDDFSQPPTESKLYEISIKPKDIDIYFAKQIFAIGKYDDGTEVNITSSVIWDVSDEYIAVSDSSGYILPKNIGSTTVIASLDGIISENANINVVSSLVCGHDIGSEIITAIDDSDLNNSATSCLKIAKDNNGKWFTSTPSINILNLLGYVKADGANGTYKTYADLYHEDGTYGPYGDFGLFDQLGGDSLGNDGQYDRWCQNLAAIKFANRDNWRRGSQEELSQLFLDKGDMLNNYGWPSSKYNLYWSLTPTGLSFKTIRLYDGLIGMASTYASMYSSCISEF</sequence>
<protein>
    <recommendedName>
        <fullName evidence="3">BIG2 domain-containing protein</fullName>
    </recommendedName>
</protein>
<accession>A0AAV3ENU9</accession>
<name>A0AAV3ENU9_ALIFS</name>
<organism evidence="1 2">
    <name type="scientific">Aliivibrio fischeri SR5</name>
    <dbReference type="NCBI Taxonomy" id="1088719"/>
    <lineage>
        <taxon>Bacteria</taxon>
        <taxon>Pseudomonadati</taxon>
        <taxon>Pseudomonadota</taxon>
        <taxon>Gammaproteobacteria</taxon>
        <taxon>Vibrionales</taxon>
        <taxon>Vibrionaceae</taxon>
        <taxon>Aliivibrio</taxon>
    </lineage>
</organism>
<proteinExistence type="predicted"/>
<evidence type="ECO:0000313" key="2">
    <source>
        <dbReference type="Proteomes" id="UP000004521"/>
    </source>
</evidence>
<reference evidence="1 2" key="1">
    <citation type="journal article" date="2012" name="J. Bacteriol.">
        <title>Draft Genome Sequence of Vibrio fischeri SR5, a Strain Isolated from the Light Organ of the Mediterranean Squid Sepiola robusta.</title>
        <authorList>
            <person name="Gyllborg M.C."/>
            <person name="Sahl J.W."/>
            <person name="Cronin D.C.III."/>
            <person name="Rasko D.A."/>
            <person name="Mandel M.J."/>
        </authorList>
    </citation>
    <scope>NUCLEOTIDE SEQUENCE [LARGE SCALE GENOMIC DNA]</scope>
    <source>
        <strain evidence="1 2">SR5</strain>
    </source>
</reference>
<gene>
    <name evidence="1" type="ORF">VFSR5_A1008</name>
</gene>
<evidence type="ECO:0008006" key="3">
    <source>
        <dbReference type="Google" id="ProtNLM"/>
    </source>
</evidence>
<dbReference type="EMBL" id="AHIH01000013">
    <property type="protein sequence ID" value="EHN68423.1"/>
    <property type="molecule type" value="Genomic_DNA"/>
</dbReference>
<dbReference type="Gene3D" id="2.60.40.1080">
    <property type="match status" value="1"/>
</dbReference>